<keyword evidence="2" id="KW-0812">Transmembrane</keyword>
<accession>A0A369JII1</accession>
<sequence>MSRRWSCLLELWVITLAFRGCEALDLRVPSDRYLIYEEPFQVTWTYASNDPKVFRLEARDSTTGFQCRFNASSALAIDVSQTPVSILPPPSREPLACFLRAITTDGGVLSSSPAFLVIAKDHGPPFTLWPTPMPTMSTTPPNNNGNAPGSSKGHIPIGAIAGGIAGALVIVSAIFGLLYFRRRHRSTRRCSDRFSLLSFKTRTRKPTFSEKQEWLAQIHGAMAEAEKQSGMIRKHRERQSGGVSGSETCSGTGGHDTWRRRGDSIGTCTLHHEASDTDDNLSLASARHTSLSAAATGNADALAMNGGAHWQRSSLDHLEGSSMVRLASHAQVNGDRFSGERRQAELLKELRSALDAA</sequence>
<feature type="region of interest" description="Disordered" evidence="1">
    <location>
        <begin position="237"/>
        <end position="260"/>
    </location>
</feature>
<proteinExistence type="predicted"/>
<gene>
    <name evidence="4" type="ORF">Hypma_013662</name>
</gene>
<dbReference type="InParanoid" id="A0A369JII1"/>
<dbReference type="Proteomes" id="UP000076154">
    <property type="component" value="Unassembled WGS sequence"/>
</dbReference>
<organism evidence="4 5">
    <name type="scientific">Hypsizygus marmoreus</name>
    <name type="common">White beech mushroom</name>
    <name type="synonym">Agaricus marmoreus</name>
    <dbReference type="NCBI Taxonomy" id="39966"/>
    <lineage>
        <taxon>Eukaryota</taxon>
        <taxon>Fungi</taxon>
        <taxon>Dikarya</taxon>
        <taxon>Basidiomycota</taxon>
        <taxon>Agaricomycotina</taxon>
        <taxon>Agaricomycetes</taxon>
        <taxon>Agaricomycetidae</taxon>
        <taxon>Agaricales</taxon>
        <taxon>Tricholomatineae</taxon>
        <taxon>Lyophyllaceae</taxon>
        <taxon>Hypsizygus</taxon>
    </lineage>
</organism>
<evidence type="ECO:0000256" key="3">
    <source>
        <dbReference type="SAM" id="SignalP"/>
    </source>
</evidence>
<comment type="caution">
    <text evidence="4">The sequence shown here is derived from an EMBL/GenBank/DDBJ whole genome shotgun (WGS) entry which is preliminary data.</text>
</comment>
<keyword evidence="3" id="KW-0732">Signal</keyword>
<name>A0A369JII1_HYPMA</name>
<feature type="signal peptide" evidence="3">
    <location>
        <begin position="1"/>
        <end position="23"/>
    </location>
</feature>
<keyword evidence="2" id="KW-0472">Membrane</keyword>
<evidence type="ECO:0000313" key="5">
    <source>
        <dbReference type="Proteomes" id="UP000076154"/>
    </source>
</evidence>
<protein>
    <submittedName>
        <fullName evidence="4">Uncharacterized protein</fullName>
    </submittedName>
</protein>
<dbReference type="AlphaFoldDB" id="A0A369JII1"/>
<feature type="chain" id="PRO_5016787398" evidence="3">
    <location>
        <begin position="24"/>
        <end position="357"/>
    </location>
</feature>
<dbReference type="EMBL" id="LUEZ02000080">
    <property type="protein sequence ID" value="RDB19523.1"/>
    <property type="molecule type" value="Genomic_DNA"/>
</dbReference>
<reference evidence="4" key="1">
    <citation type="submission" date="2018-04" db="EMBL/GenBank/DDBJ databases">
        <title>Whole genome sequencing of Hypsizygus marmoreus.</title>
        <authorList>
            <person name="Choi I.-G."/>
            <person name="Min B."/>
            <person name="Kim J.-G."/>
            <person name="Kim S."/>
            <person name="Oh Y.-L."/>
            <person name="Kong W.-S."/>
            <person name="Park H."/>
            <person name="Jeong J."/>
            <person name="Song E.-S."/>
        </authorList>
    </citation>
    <scope>NUCLEOTIDE SEQUENCE [LARGE SCALE GENOMIC DNA]</scope>
    <source>
        <strain evidence="4">51987-8</strain>
    </source>
</reference>
<evidence type="ECO:0000313" key="4">
    <source>
        <dbReference type="EMBL" id="RDB19523.1"/>
    </source>
</evidence>
<keyword evidence="2" id="KW-1133">Transmembrane helix</keyword>
<evidence type="ECO:0000256" key="1">
    <source>
        <dbReference type="SAM" id="MobiDB-lite"/>
    </source>
</evidence>
<keyword evidence="5" id="KW-1185">Reference proteome</keyword>
<feature type="transmembrane region" description="Helical" evidence="2">
    <location>
        <begin position="157"/>
        <end position="180"/>
    </location>
</feature>
<evidence type="ECO:0000256" key="2">
    <source>
        <dbReference type="SAM" id="Phobius"/>
    </source>
</evidence>